<dbReference type="EMBL" id="JAQLXO010000001">
    <property type="protein sequence ID" value="MDB7981456.1"/>
    <property type="molecule type" value="Genomic_DNA"/>
</dbReference>
<dbReference type="InterPro" id="IPR013559">
    <property type="entry name" value="YheO"/>
</dbReference>
<reference evidence="3" key="3">
    <citation type="submission" date="2023-01" db="EMBL/GenBank/DDBJ databases">
        <title>Human gut microbiome strain richness.</title>
        <authorList>
            <person name="Chen-Liaw A."/>
        </authorList>
    </citation>
    <scope>NUCLEOTIDE SEQUENCE</scope>
    <source>
        <strain evidence="3">D8_m1001271B151109d0_201107</strain>
    </source>
</reference>
<dbReference type="Proteomes" id="UP000260721">
    <property type="component" value="Unassembled WGS sequence"/>
</dbReference>
<dbReference type="Pfam" id="PF13309">
    <property type="entry name" value="HTH_22"/>
    <property type="match status" value="1"/>
</dbReference>
<dbReference type="Pfam" id="PF08348">
    <property type="entry name" value="PAS_6"/>
    <property type="match status" value="1"/>
</dbReference>
<sequence length="212" mass="24085">MKDQQIFKQYIDLLPFLAAVLGNECEIVIHDLTNPQASIIAIKNPVSGRKKGDALTHFAQEILDQGLYHNQDFIANYNGQSKHHDFLSSTFFIKNGKTIIGMLCINKNLTPAKHTMFALENLLKSYNLIQNQEENITEQFDSSIVDIAKSRIQEIIARQKVPVAYMSIEDKLTVLQKLKDDAILDTKGSIQEVAAQLHVSIPTIYRYLKRIK</sequence>
<protein>
    <submittedName>
        <fullName evidence="3">PAS domain-containing protein</fullName>
    </submittedName>
</protein>
<organism evidence="5 6">
    <name type="scientific">Faecalicoccus pleomorphus</name>
    <dbReference type="NCBI Taxonomy" id="1323"/>
    <lineage>
        <taxon>Bacteria</taxon>
        <taxon>Bacillati</taxon>
        <taxon>Bacillota</taxon>
        <taxon>Erysipelotrichia</taxon>
        <taxon>Erysipelotrichales</taxon>
        <taxon>Erysipelotrichaceae</taxon>
        <taxon>Faecalicoccus</taxon>
    </lineage>
</organism>
<evidence type="ECO:0000313" key="3">
    <source>
        <dbReference type="EMBL" id="MDB7981456.1"/>
    </source>
</evidence>
<accession>A0A3E3E9A2</accession>
<dbReference type="Proteomes" id="UP000540014">
    <property type="component" value="Unassembled WGS sequence"/>
</dbReference>
<dbReference type="EMBL" id="JABAFR010000003">
    <property type="protein sequence ID" value="NME43652.1"/>
    <property type="molecule type" value="Genomic_DNA"/>
</dbReference>
<evidence type="ECO:0000259" key="1">
    <source>
        <dbReference type="Pfam" id="PF08348"/>
    </source>
</evidence>
<proteinExistence type="predicted"/>
<dbReference type="AlphaFoldDB" id="A0A3E3E9A2"/>
<evidence type="ECO:0000313" key="4">
    <source>
        <dbReference type="EMBL" id="NME43652.1"/>
    </source>
</evidence>
<reference evidence="5 6" key="1">
    <citation type="submission" date="2018-08" db="EMBL/GenBank/DDBJ databases">
        <title>A genome reference for cultivated species of the human gut microbiota.</title>
        <authorList>
            <person name="Zou Y."/>
            <person name="Xue W."/>
            <person name="Luo G."/>
        </authorList>
    </citation>
    <scope>NUCLEOTIDE SEQUENCE [LARGE SCALE GENOMIC DNA]</scope>
    <source>
        <strain evidence="5 6">TF08-11</strain>
    </source>
</reference>
<gene>
    <name evidence="5" type="ORF">DXC78_01885</name>
    <name evidence="4" type="ORF">HF861_01975</name>
    <name evidence="3" type="ORF">PND82_01315</name>
</gene>
<evidence type="ECO:0000313" key="7">
    <source>
        <dbReference type="Proteomes" id="UP000540014"/>
    </source>
</evidence>
<reference evidence="4 7" key="2">
    <citation type="submission" date="2020-04" db="EMBL/GenBank/DDBJ databases">
        <authorList>
            <person name="Hitch T.C.A."/>
            <person name="Wylensek D."/>
            <person name="Clavel T."/>
        </authorList>
    </citation>
    <scope>NUCLEOTIDE SEQUENCE [LARGE SCALE GENOMIC DNA]</scope>
    <source>
        <strain evidence="4 7">BSM-383-APC-22F</strain>
    </source>
</reference>
<dbReference type="EMBL" id="QUSK01000003">
    <property type="protein sequence ID" value="RGD77850.1"/>
    <property type="molecule type" value="Genomic_DNA"/>
</dbReference>
<evidence type="ECO:0000259" key="2">
    <source>
        <dbReference type="Pfam" id="PF13309"/>
    </source>
</evidence>
<dbReference type="InterPro" id="IPR039445">
    <property type="entry name" value="DauR-like_HTH"/>
</dbReference>
<comment type="caution">
    <text evidence="5">The sequence shown here is derived from an EMBL/GenBank/DDBJ whole genome shotgun (WGS) entry which is preliminary data.</text>
</comment>
<evidence type="ECO:0000313" key="5">
    <source>
        <dbReference type="EMBL" id="RGD77850.1"/>
    </source>
</evidence>
<name>A0A3E3E9A2_9FIRM</name>
<dbReference type="PANTHER" id="PTHR35568">
    <property type="entry name" value="TRANSCRIPTIONAL REGULATOR DAUR"/>
    <property type="match status" value="1"/>
</dbReference>
<dbReference type="PANTHER" id="PTHR35568:SF1">
    <property type="entry name" value="TRANSCRIPTIONAL REGULATOR DAUR"/>
    <property type="match status" value="1"/>
</dbReference>
<dbReference type="Proteomes" id="UP001212981">
    <property type="component" value="Unassembled WGS sequence"/>
</dbReference>
<dbReference type="RefSeq" id="WP_117445456.1">
    <property type="nucleotide sequence ID" value="NZ_CALCIP010000042.1"/>
</dbReference>
<evidence type="ECO:0000313" key="6">
    <source>
        <dbReference type="Proteomes" id="UP000260721"/>
    </source>
</evidence>
<dbReference type="InterPro" id="IPR039446">
    <property type="entry name" value="DauR-like"/>
</dbReference>
<feature type="domain" description="Transcriptional regulator DauR-like HTH" evidence="2">
    <location>
        <begin position="149"/>
        <end position="209"/>
    </location>
</feature>
<feature type="domain" description="YheO-like" evidence="1">
    <location>
        <begin position="8"/>
        <end position="114"/>
    </location>
</feature>